<gene>
    <name evidence="1" type="ordered locus">Rumal_3354</name>
</gene>
<organism evidence="1 2">
    <name type="scientific">Ruminococcus albus (strain ATCC 27210 / DSM 20455 / JCM 14654 / NCDO 2250 / 7)</name>
    <dbReference type="NCBI Taxonomy" id="697329"/>
    <lineage>
        <taxon>Bacteria</taxon>
        <taxon>Bacillati</taxon>
        <taxon>Bacillota</taxon>
        <taxon>Clostridia</taxon>
        <taxon>Eubacteriales</taxon>
        <taxon>Oscillospiraceae</taxon>
        <taxon>Ruminococcus</taxon>
    </lineage>
</organism>
<dbReference type="HOGENOM" id="CLU_1804778_0_0_9"/>
<geneLocation type="plasmid" evidence="1 2">
    <name>pRUMAL01</name>
</geneLocation>
<dbReference type="AlphaFoldDB" id="E6UJH0"/>
<dbReference type="RefSeq" id="WP_013483366.1">
    <property type="nucleotide sequence ID" value="NC_014824.1"/>
</dbReference>
<dbReference type="Proteomes" id="UP000006919">
    <property type="component" value="Plasmid pRUMAL01"/>
</dbReference>
<reference evidence="2" key="1">
    <citation type="journal article" date="2011" name="J. Bacteriol.">
        <title>Complete genome of the cellulolytic ruminal bacterium Ruminococcus albus 7.</title>
        <authorList>
            <person name="Suen G."/>
            <person name="Stevenson D.M."/>
            <person name="Bruce D.C."/>
            <person name="Chertkov O."/>
            <person name="Copeland A."/>
            <person name="Cheng J.F."/>
            <person name="Detter C."/>
            <person name="Detter J.C."/>
            <person name="Goodwin L.A."/>
            <person name="Han C.S."/>
            <person name="Hauser L.J."/>
            <person name="Ivanova N.N."/>
            <person name="Kyrpides N.C."/>
            <person name="Land M.L."/>
            <person name="Lapidus A."/>
            <person name="Lucas S."/>
            <person name="Ovchinnikova G."/>
            <person name="Pitluck S."/>
            <person name="Tapia R."/>
            <person name="Woyke T."/>
            <person name="Boyum J."/>
            <person name="Mead D."/>
            <person name="Weimer P.J."/>
        </authorList>
    </citation>
    <scope>NUCLEOTIDE SEQUENCE [LARGE SCALE GENOMIC DNA]</scope>
    <source>
        <strain evidence="2">ATCC 27210 / DSM 20455 / JCM 14654 / NCDO 2250 / 7</strain>
        <plasmid evidence="2">pRUMAL01</plasmid>
    </source>
</reference>
<sequence>MALKGIHGGRFSFDSKELIKEIKRDIVEFGREEIYAVWLRKYPQYNVEFIVNYDFIIDEDDDPFKDFEVNDDYLYGKFEKGENERIVLMSADKILDYLQKQNDPTEIYEVNVHGNQFSKNQVSKVTFIFQVVQITGQSTWKMI</sequence>
<evidence type="ECO:0000313" key="1">
    <source>
        <dbReference type="EMBL" id="ADU23816.1"/>
    </source>
</evidence>
<name>E6UJH0_RUMA7</name>
<dbReference type="KEGG" id="ral:Rumal_3354"/>
<accession>E6UJH0</accession>
<proteinExistence type="predicted"/>
<dbReference type="EMBL" id="CP002404">
    <property type="protein sequence ID" value="ADU23816.1"/>
    <property type="molecule type" value="Genomic_DNA"/>
</dbReference>
<evidence type="ECO:0000313" key="2">
    <source>
        <dbReference type="Proteomes" id="UP000006919"/>
    </source>
</evidence>
<keyword evidence="1" id="KW-0614">Plasmid</keyword>
<protein>
    <submittedName>
        <fullName evidence="1">Uncharacterized protein</fullName>
    </submittedName>
</protein>